<dbReference type="InterPro" id="IPR049883">
    <property type="entry name" value="NOTCH1_EGF-like"/>
</dbReference>
<dbReference type="AlphaFoldDB" id="A0A7M7JSN4"/>
<proteinExistence type="predicted"/>
<keyword evidence="2 6" id="KW-0732">Signal</keyword>
<dbReference type="OMA" id="SSNFCIC"/>
<dbReference type="SMART" id="SM00181">
    <property type="entry name" value="EGF"/>
    <property type="match status" value="9"/>
</dbReference>
<dbReference type="InterPro" id="IPR018097">
    <property type="entry name" value="EGF_Ca-bd_CS"/>
</dbReference>
<keyword evidence="3" id="KW-0677">Repeat</keyword>
<keyword evidence="4" id="KW-1015">Disulfide bond</keyword>
<dbReference type="InterPro" id="IPR052235">
    <property type="entry name" value="Nephronectin_domain"/>
</dbReference>
<dbReference type="KEGG" id="vde:111248361"/>
<evidence type="ECO:0000313" key="9">
    <source>
        <dbReference type="Proteomes" id="UP000594260"/>
    </source>
</evidence>
<dbReference type="PANTHER" id="PTHR24050">
    <property type="entry name" value="PA14 DOMAIN-CONTAINING PROTEIN"/>
    <property type="match status" value="1"/>
</dbReference>
<evidence type="ECO:0000259" key="7">
    <source>
        <dbReference type="PROSITE" id="PS50026"/>
    </source>
</evidence>
<dbReference type="SUPFAM" id="SSF57184">
    <property type="entry name" value="Growth factor receptor domain"/>
    <property type="match status" value="4"/>
</dbReference>
<feature type="chain" id="PRO_5029787112" description="EGF-like domain-containing protein" evidence="6">
    <location>
        <begin position="34"/>
        <end position="931"/>
    </location>
</feature>
<dbReference type="PANTHER" id="PTHR24050:SF28">
    <property type="entry name" value="UROMODULIN-LIKE"/>
    <property type="match status" value="1"/>
</dbReference>
<dbReference type="PROSITE" id="PS01187">
    <property type="entry name" value="EGF_CA"/>
    <property type="match status" value="5"/>
</dbReference>
<reference evidence="8" key="1">
    <citation type="submission" date="2021-01" db="UniProtKB">
        <authorList>
            <consortium name="EnsemblMetazoa"/>
        </authorList>
    </citation>
    <scope>IDENTIFICATION</scope>
</reference>
<evidence type="ECO:0000256" key="4">
    <source>
        <dbReference type="ARBA" id="ARBA00023157"/>
    </source>
</evidence>
<dbReference type="PROSITE" id="PS01186">
    <property type="entry name" value="EGF_2"/>
    <property type="match status" value="1"/>
</dbReference>
<comment type="caution">
    <text evidence="5">Lacks conserved residue(s) required for the propagation of feature annotation.</text>
</comment>
<dbReference type="FunFam" id="2.10.25.10:FF:000002">
    <property type="entry name" value="Latent-transforming growth factor beta-binding protein 3"/>
    <property type="match status" value="1"/>
</dbReference>
<organism evidence="8 9">
    <name type="scientific">Varroa destructor</name>
    <name type="common">Honeybee mite</name>
    <dbReference type="NCBI Taxonomy" id="109461"/>
    <lineage>
        <taxon>Eukaryota</taxon>
        <taxon>Metazoa</taxon>
        <taxon>Ecdysozoa</taxon>
        <taxon>Arthropoda</taxon>
        <taxon>Chelicerata</taxon>
        <taxon>Arachnida</taxon>
        <taxon>Acari</taxon>
        <taxon>Parasitiformes</taxon>
        <taxon>Mesostigmata</taxon>
        <taxon>Gamasina</taxon>
        <taxon>Dermanyssoidea</taxon>
        <taxon>Varroidae</taxon>
        <taxon>Varroa</taxon>
    </lineage>
</organism>
<protein>
    <recommendedName>
        <fullName evidence="7">EGF-like domain-containing protein</fullName>
    </recommendedName>
</protein>
<dbReference type="RefSeq" id="XP_022656298.1">
    <property type="nucleotide sequence ID" value="XM_022800563.1"/>
</dbReference>
<evidence type="ECO:0000256" key="1">
    <source>
        <dbReference type="ARBA" id="ARBA00022536"/>
    </source>
</evidence>
<dbReference type="GO" id="GO:0005509">
    <property type="term" value="F:calcium ion binding"/>
    <property type="evidence" value="ECO:0007669"/>
    <property type="project" value="InterPro"/>
</dbReference>
<dbReference type="InParanoid" id="A0A7M7JSN4"/>
<dbReference type="CDD" id="cd00054">
    <property type="entry name" value="EGF_CA"/>
    <property type="match status" value="2"/>
</dbReference>
<dbReference type="InterPro" id="IPR009030">
    <property type="entry name" value="Growth_fac_rcpt_cys_sf"/>
</dbReference>
<dbReference type="InterPro" id="IPR000152">
    <property type="entry name" value="EGF-type_Asp/Asn_hydroxyl_site"/>
</dbReference>
<evidence type="ECO:0000313" key="8">
    <source>
        <dbReference type="EnsemblMetazoa" id="XP_022656298"/>
    </source>
</evidence>
<dbReference type="FunCoup" id="A0A7M7JSN4">
    <property type="interactions" value="4"/>
</dbReference>
<keyword evidence="9" id="KW-1185">Reference proteome</keyword>
<dbReference type="InterPro" id="IPR000742">
    <property type="entry name" value="EGF"/>
</dbReference>
<dbReference type="PROSITE" id="PS50026">
    <property type="entry name" value="EGF_3"/>
    <property type="match status" value="1"/>
</dbReference>
<dbReference type="EnsemblMetazoa" id="XM_022800563">
    <property type="protein sequence ID" value="XP_022656298"/>
    <property type="gene ID" value="LOC111248361"/>
</dbReference>
<dbReference type="InterPro" id="IPR001881">
    <property type="entry name" value="EGF-like_Ca-bd_dom"/>
</dbReference>
<keyword evidence="1 5" id="KW-0245">EGF-like domain</keyword>
<dbReference type="Pfam" id="PF07645">
    <property type="entry name" value="EGF_CA"/>
    <property type="match status" value="12"/>
</dbReference>
<name>A0A7M7JSN4_VARDE</name>
<feature type="signal peptide" evidence="6">
    <location>
        <begin position="1"/>
        <end position="33"/>
    </location>
</feature>
<dbReference type="GeneID" id="111248361"/>
<evidence type="ECO:0000256" key="2">
    <source>
        <dbReference type="ARBA" id="ARBA00022729"/>
    </source>
</evidence>
<evidence type="ECO:0000256" key="6">
    <source>
        <dbReference type="SAM" id="SignalP"/>
    </source>
</evidence>
<accession>A0A7M7JSN4</accession>
<feature type="domain" description="EGF-like" evidence="7">
    <location>
        <begin position="713"/>
        <end position="747"/>
    </location>
</feature>
<evidence type="ECO:0000256" key="3">
    <source>
        <dbReference type="ARBA" id="ARBA00022737"/>
    </source>
</evidence>
<evidence type="ECO:0000256" key="5">
    <source>
        <dbReference type="PROSITE-ProRule" id="PRU00076"/>
    </source>
</evidence>
<dbReference type="SMART" id="SM00179">
    <property type="entry name" value="EGF_CA"/>
    <property type="match status" value="12"/>
</dbReference>
<sequence>MSELSNVWRRSPMTSGWTLVLLVCSLRVDRTTSSNDSCCLFGEFLAQTTGGCKRIAANLRQKEFSFDESKECLGYFSRCCRRKINEQNCQKGREHARSGKPCEELIHAKAEECCTACREGLVSETCSAPWLEGEPILNRTFQACCKQQTTHSASTATWRSLSLQQRRLSSLPGPFPLMCNQGYHFNRTLLACEDIDECFLGKYSCPRGTICLNLPGGYECSSNVFELQKIEVIPDCPTGFFYSRHVKDCIDRDECVSGEHICSPNEVCMNTLGNYYCRNKSWTDCEPGYRFHIDQGCIDVDQCSSVHDCSTEEECVDRGGQYVCVSHCHRGYKVDPVTVECNDIDECMEGTHNCTVLETCINQEGSFRCAAKQLPACKHGYDRQGSETCEDINECALEIHNCTLTESCFNKEGGFECRTKPACNKGYWRNKKGECEDIDECKEHREACGPHSRCVNMAGSFVCHRTCGQGYTHDNGTCIDIDECFTGDIICLVGQRCENLEGSARCVDENCELLGKVTAPDGTCLLRRTCADGYYHDRGFDICKDINECVLKYPACAPDQECINTIGSYRCTRIISRDSGIKCPEGLKRSANGTTCEDVDECQEGLHTCDPHTADCDNTFGSYLCHCKEGFTSDWRGICVRAEQNWNVSEKSKCPLGYRPDGENCEDIDECFEIARVGNPLCEHSCVNLPGTYRCTCHNGFEPDLYDPTKCIDVNECERGLCKGVCINKIGSFECTCPPGFVMNGPSACIDIDECRAGTNNCTGSEKCINIEGDFRCVDFTCPEASMYKKDAKRSRCIRTELCEHHGCRLTPKIITFAYKPLKRDSSQHQRQKISVKPTHARDEFAEFTFNVDKIVDRRQNTKGKLATNEDFRLYHHKTWAKLVLRRRLTVAQDIYVTLKAKIYRMNSFRRDELQETREWKIIFYVPQNTF</sequence>
<dbReference type="Proteomes" id="UP000594260">
    <property type="component" value="Unplaced"/>
</dbReference>
<dbReference type="PROSITE" id="PS00010">
    <property type="entry name" value="ASX_HYDROXYL"/>
    <property type="match status" value="2"/>
</dbReference>
<dbReference type="OrthoDB" id="10022113at2759"/>
<dbReference type="Gene3D" id="2.10.25.10">
    <property type="entry name" value="Laminin"/>
    <property type="match status" value="12"/>
</dbReference>
<dbReference type="FunFam" id="2.10.25.10:FF:000038">
    <property type="entry name" value="Fibrillin 2"/>
    <property type="match status" value="2"/>
</dbReference>
<dbReference type="SUPFAM" id="SSF57196">
    <property type="entry name" value="EGF/Laminin"/>
    <property type="match status" value="1"/>
</dbReference>